<dbReference type="Proteomes" id="UP001159364">
    <property type="component" value="Linkage Group LG07"/>
</dbReference>
<accession>A0AAV8T3C8</accession>
<dbReference type="EMBL" id="JAIWQS010000007">
    <property type="protein sequence ID" value="KAJ8760891.1"/>
    <property type="molecule type" value="Genomic_DNA"/>
</dbReference>
<protein>
    <submittedName>
        <fullName evidence="3">Uncharacterized protein</fullName>
    </submittedName>
</protein>
<proteinExistence type="predicted"/>
<comment type="caution">
    <text evidence="3">The sequence shown here is derived from an EMBL/GenBank/DDBJ whole genome shotgun (WGS) entry which is preliminary data.</text>
</comment>
<name>A0AAV8T3C8_9ROSI</name>
<dbReference type="PANTHER" id="PTHR34277:SF2">
    <property type="entry name" value="CLAVATA3_ESR (CLE)-RELATED PROTEIN 26"/>
    <property type="match status" value="1"/>
</dbReference>
<sequence>MGSSKVFLGPVPMAGFVWLLLVGSLQSGAGKTMAVRIQSSESFANEQMIRKDKLVHSPEQDLSYMMNKRRIPNGPDPIHNRRAGSAARPPGRA</sequence>
<reference evidence="3 4" key="1">
    <citation type="submission" date="2021-09" db="EMBL/GenBank/DDBJ databases">
        <title>Genomic insights and catalytic innovation underlie evolution of tropane alkaloids biosynthesis.</title>
        <authorList>
            <person name="Wang Y.-J."/>
            <person name="Tian T."/>
            <person name="Huang J.-P."/>
            <person name="Huang S.-X."/>
        </authorList>
    </citation>
    <scope>NUCLEOTIDE SEQUENCE [LARGE SCALE GENOMIC DNA]</scope>
    <source>
        <strain evidence="3">KIB-2018</strain>
        <tissue evidence="3">Leaf</tissue>
    </source>
</reference>
<evidence type="ECO:0000313" key="4">
    <source>
        <dbReference type="Proteomes" id="UP001159364"/>
    </source>
</evidence>
<feature type="signal peptide" evidence="2">
    <location>
        <begin position="1"/>
        <end position="30"/>
    </location>
</feature>
<dbReference type="AlphaFoldDB" id="A0AAV8T3C8"/>
<evidence type="ECO:0000313" key="3">
    <source>
        <dbReference type="EMBL" id="KAJ8760891.1"/>
    </source>
</evidence>
<evidence type="ECO:0000256" key="1">
    <source>
        <dbReference type="SAM" id="MobiDB-lite"/>
    </source>
</evidence>
<feature type="compositionally biased region" description="Low complexity" evidence="1">
    <location>
        <begin position="83"/>
        <end position="93"/>
    </location>
</feature>
<feature type="chain" id="PRO_5043742797" evidence="2">
    <location>
        <begin position="31"/>
        <end position="93"/>
    </location>
</feature>
<organism evidence="3 4">
    <name type="scientific">Erythroxylum novogranatense</name>
    <dbReference type="NCBI Taxonomy" id="1862640"/>
    <lineage>
        <taxon>Eukaryota</taxon>
        <taxon>Viridiplantae</taxon>
        <taxon>Streptophyta</taxon>
        <taxon>Embryophyta</taxon>
        <taxon>Tracheophyta</taxon>
        <taxon>Spermatophyta</taxon>
        <taxon>Magnoliopsida</taxon>
        <taxon>eudicotyledons</taxon>
        <taxon>Gunneridae</taxon>
        <taxon>Pentapetalae</taxon>
        <taxon>rosids</taxon>
        <taxon>fabids</taxon>
        <taxon>Malpighiales</taxon>
        <taxon>Erythroxylaceae</taxon>
        <taxon>Erythroxylum</taxon>
    </lineage>
</organism>
<feature type="region of interest" description="Disordered" evidence="1">
    <location>
        <begin position="67"/>
        <end position="93"/>
    </location>
</feature>
<dbReference type="InterPro" id="IPR039316">
    <property type="entry name" value="CLE25/26"/>
</dbReference>
<dbReference type="PANTHER" id="PTHR34277">
    <property type="entry name" value="CLAVATA3/ESR (CLE)-RELATED PROTEIN 26"/>
    <property type="match status" value="1"/>
</dbReference>
<gene>
    <name evidence="3" type="ORF">K2173_021929</name>
</gene>
<keyword evidence="2" id="KW-0732">Signal</keyword>
<evidence type="ECO:0000256" key="2">
    <source>
        <dbReference type="SAM" id="SignalP"/>
    </source>
</evidence>
<keyword evidence="4" id="KW-1185">Reference proteome</keyword>